<dbReference type="Pfam" id="PF05524">
    <property type="entry name" value="PEP-utilisers_N"/>
    <property type="match status" value="1"/>
</dbReference>
<dbReference type="Pfam" id="PF03610">
    <property type="entry name" value="EIIA-man"/>
    <property type="match status" value="1"/>
</dbReference>
<evidence type="ECO:0000259" key="17">
    <source>
        <dbReference type="PROSITE" id="PS51096"/>
    </source>
</evidence>
<dbReference type="InterPro" id="IPR001020">
    <property type="entry name" value="PTS_HPr_His_P_site"/>
</dbReference>
<comment type="subunit">
    <text evidence="15">Homodimer. The dihydroxyacetone kinase complex is composed of a homodimer of DhaM, a homodimer of DhaK and the subunit DhaL.</text>
</comment>
<dbReference type="Gene3D" id="3.40.50.510">
    <property type="entry name" value="Phosphotransferase system, mannose-type IIA component"/>
    <property type="match status" value="1"/>
</dbReference>
<evidence type="ECO:0000256" key="4">
    <source>
        <dbReference type="ARBA" id="ARBA00002788"/>
    </source>
</evidence>
<dbReference type="InterPro" id="IPR015813">
    <property type="entry name" value="Pyrv/PenolPyrv_kinase-like_dom"/>
</dbReference>
<evidence type="ECO:0000256" key="15">
    <source>
        <dbReference type="ARBA" id="ARBA00046577"/>
    </source>
</evidence>
<dbReference type="SUPFAM" id="SSF53062">
    <property type="entry name" value="PTS system fructose IIA component-like"/>
    <property type="match status" value="1"/>
</dbReference>
<feature type="domain" description="PTS EIIA type-4" evidence="17">
    <location>
        <begin position="5"/>
        <end position="157"/>
    </location>
</feature>
<dbReference type="GO" id="GO:0046872">
    <property type="term" value="F:metal ion binding"/>
    <property type="evidence" value="ECO:0007669"/>
    <property type="project" value="UniProtKB-KW"/>
</dbReference>
<dbReference type="InterPro" id="IPR000121">
    <property type="entry name" value="PEP_util_C"/>
</dbReference>
<keyword evidence="12" id="KW-0479">Metal-binding</keyword>
<gene>
    <name evidence="19" type="primary">ptsP</name>
    <name evidence="19" type="ORF">E8A74_46590</name>
</gene>
<keyword evidence="19" id="KW-0670">Pyruvate</keyword>
<proteinExistence type="inferred from homology"/>
<evidence type="ECO:0000313" key="20">
    <source>
        <dbReference type="Proteomes" id="UP000309215"/>
    </source>
</evidence>
<dbReference type="InterPro" id="IPR000032">
    <property type="entry name" value="HPr-like"/>
</dbReference>
<dbReference type="SUPFAM" id="SSF52009">
    <property type="entry name" value="Phosphohistidine domain"/>
    <property type="match status" value="1"/>
</dbReference>
<dbReference type="InterPro" id="IPR004701">
    <property type="entry name" value="PTS_EIIA_man-typ"/>
</dbReference>
<comment type="similarity">
    <text evidence="6">Belongs to the PEP-utilizing enzyme family.</text>
</comment>
<comment type="cofactor">
    <cofactor evidence="3">
        <name>Mg(2+)</name>
        <dbReference type="ChEBI" id="CHEBI:18420"/>
    </cofactor>
</comment>
<comment type="caution">
    <text evidence="19">The sequence shown here is derived from an EMBL/GenBank/DDBJ whole genome shotgun (WGS) entry which is preliminary data.</text>
</comment>
<dbReference type="InterPro" id="IPR006318">
    <property type="entry name" value="PTS_EI-like"/>
</dbReference>
<evidence type="ECO:0000256" key="1">
    <source>
        <dbReference type="ARBA" id="ARBA00000683"/>
    </source>
</evidence>
<sequence length="792" mass="81718">MSKTTVGLVLVSHSRALAEATRALATQMTGDAVVVECAAGVGEAGEALGTDAMAIVAALERAAGARGVVVLMDLGSALLSAETALDLVDVSIAAKTRLSAGPFVEGAVAAAVRAAGGGTLDEVAAEARRGLVAKEEQLGEAMPAPAPASVEESTENVFLEDAVLGDEHGLHARPAARLVSSAAQFDAKVAIENRTNGKGPRAADSIILLAGLQARRGDVLRIAASGRQAEAAVRALAALVRTFGATPDAPPLPPPETTTNERGIPIAPGVAVGPCVRLERAEIRFSHAFPKDPPAELGRLTAALDEVEAEIRGAFGRDDMATLHATLLRDPVILQAARELITNQHQHAAAAFHEGIERAALALANADDPYMRARIADLRDVELAVLRALGAAPAAVLPEGPPALLLADELLPSEAARLDPTRVLGVVDLRGGPTSHAAILLRGAGIPAVFGAASMLKNLPASPARLGLDGSTGEVWVDPPPDLTADLERRRAEERAARRSVAALQGKVPLPSGPTVELWANAASALEARAAKEAGAFGIGLLRTEMFFLDRGDAPGEDEQADLYAEVLAAFPGAPVVIRTLDAGGDKRLPWLHVPPEENPYLGLRGIRLSLDRPDLLETQLRAILRAGRGRDVRVMLPMVSTATEIEATKAALARAARTLDAAGKPYLWPVPLGIMVEVPAAALLADRLAPHVDFFSIGTNDLTQYTLAAERGHPRLAALADAGHPAVLDLVDRVSKAGQAAGRAVSVCGEAAADPKLAATFVGLGITRLSMGPAAIARVAAALVAGAAEIG</sequence>
<dbReference type="PROSITE" id="PS00742">
    <property type="entry name" value="PEP_ENZYMES_2"/>
    <property type="match status" value="1"/>
</dbReference>
<evidence type="ECO:0000256" key="10">
    <source>
        <dbReference type="ARBA" id="ARBA00022679"/>
    </source>
</evidence>
<dbReference type="SUPFAM" id="SSF47831">
    <property type="entry name" value="Enzyme I of the PEP:sugar phosphotransferase system HPr-binding (sub)domain"/>
    <property type="match status" value="1"/>
</dbReference>
<accession>A0A4U1INZ7</accession>
<dbReference type="EMBL" id="SSMQ01000094">
    <property type="protein sequence ID" value="TKC95790.1"/>
    <property type="molecule type" value="Genomic_DNA"/>
</dbReference>
<evidence type="ECO:0000256" key="14">
    <source>
        <dbReference type="ARBA" id="ARBA00022842"/>
    </source>
</evidence>
<dbReference type="InterPro" id="IPR012844">
    <property type="entry name" value="DhaM_N"/>
</dbReference>
<evidence type="ECO:0000256" key="8">
    <source>
        <dbReference type="ARBA" id="ARBA00022490"/>
    </source>
</evidence>
<keyword evidence="20" id="KW-1185">Reference proteome</keyword>
<dbReference type="NCBIfam" id="TIGR01417">
    <property type="entry name" value="PTS_I_fam"/>
    <property type="match status" value="1"/>
</dbReference>
<dbReference type="GO" id="GO:0008965">
    <property type="term" value="F:phosphoenolpyruvate-protein phosphotransferase activity"/>
    <property type="evidence" value="ECO:0007669"/>
    <property type="project" value="UniProtKB-EC"/>
</dbReference>
<dbReference type="PANTHER" id="PTHR46244">
    <property type="entry name" value="PHOSPHOENOLPYRUVATE-PROTEIN PHOSPHOTRANSFERASE"/>
    <property type="match status" value="1"/>
</dbReference>
<protein>
    <submittedName>
        <fullName evidence="19">Phosphoenolpyruvate--protein phosphotransferase</fullName>
        <ecNumber evidence="19">2.7.3.9</ecNumber>
    </submittedName>
</protein>
<dbReference type="InterPro" id="IPR035895">
    <property type="entry name" value="HPr-like_sf"/>
</dbReference>
<dbReference type="CDD" id="cd00367">
    <property type="entry name" value="PTS-HPr_like"/>
    <property type="match status" value="1"/>
</dbReference>
<dbReference type="GO" id="GO:0009401">
    <property type="term" value="P:phosphoenolpyruvate-dependent sugar phosphotransferase system"/>
    <property type="evidence" value="ECO:0007669"/>
    <property type="project" value="UniProtKB-KW"/>
</dbReference>
<dbReference type="GO" id="GO:0016020">
    <property type="term" value="C:membrane"/>
    <property type="evidence" value="ECO:0007669"/>
    <property type="project" value="InterPro"/>
</dbReference>
<dbReference type="SUPFAM" id="SSF55594">
    <property type="entry name" value="HPr-like"/>
    <property type="match status" value="1"/>
</dbReference>
<dbReference type="InterPro" id="IPR040442">
    <property type="entry name" value="Pyrv_kinase-like_dom_sf"/>
</dbReference>
<evidence type="ECO:0000256" key="9">
    <source>
        <dbReference type="ARBA" id="ARBA00022597"/>
    </source>
</evidence>
<dbReference type="Pfam" id="PF00391">
    <property type="entry name" value="PEP-utilizers"/>
    <property type="match status" value="1"/>
</dbReference>
<comment type="catalytic activity">
    <reaction evidence="2">
        <text>dihydroxyacetone + phosphoenolpyruvate = dihydroxyacetone phosphate + pyruvate</text>
        <dbReference type="Rhea" id="RHEA:18381"/>
        <dbReference type="ChEBI" id="CHEBI:15361"/>
        <dbReference type="ChEBI" id="CHEBI:16016"/>
        <dbReference type="ChEBI" id="CHEBI:57642"/>
        <dbReference type="ChEBI" id="CHEBI:58702"/>
        <dbReference type="EC" id="2.7.1.121"/>
    </reaction>
</comment>
<dbReference type="Gene3D" id="3.50.30.10">
    <property type="entry name" value="Phosphohistidine domain"/>
    <property type="match status" value="1"/>
</dbReference>
<dbReference type="PROSITE" id="PS51350">
    <property type="entry name" value="PTS_HPR_DOM"/>
    <property type="match status" value="1"/>
</dbReference>
<evidence type="ECO:0000256" key="3">
    <source>
        <dbReference type="ARBA" id="ARBA00001946"/>
    </source>
</evidence>
<dbReference type="InterPro" id="IPR050499">
    <property type="entry name" value="PEP-utilizing_PTS_enzyme"/>
</dbReference>
<evidence type="ECO:0000256" key="7">
    <source>
        <dbReference type="ARBA" id="ARBA00022448"/>
    </source>
</evidence>
<dbReference type="InterPro" id="IPR008731">
    <property type="entry name" value="PTS_EIN"/>
</dbReference>
<dbReference type="GO" id="GO:0005737">
    <property type="term" value="C:cytoplasm"/>
    <property type="evidence" value="ECO:0007669"/>
    <property type="project" value="UniProtKB-SubCell"/>
</dbReference>
<dbReference type="OrthoDB" id="9765468at2"/>
<dbReference type="InterPro" id="IPR023151">
    <property type="entry name" value="PEP_util_CS"/>
</dbReference>
<evidence type="ECO:0000256" key="16">
    <source>
        <dbReference type="SAM" id="MobiDB-lite"/>
    </source>
</evidence>
<keyword evidence="13" id="KW-0418">Kinase</keyword>
<evidence type="ECO:0000256" key="11">
    <source>
        <dbReference type="ARBA" id="ARBA00022683"/>
    </source>
</evidence>
<keyword evidence="9" id="KW-0762">Sugar transport</keyword>
<dbReference type="GO" id="GO:0047324">
    <property type="term" value="F:phosphoenolpyruvate-glycerone phosphotransferase activity"/>
    <property type="evidence" value="ECO:0007669"/>
    <property type="project" value="UniProtKB-EC"/>
</dbReference>
<comment type="catalytic activity">
    <reaction evidence="1">
        <text>L-histidyl-[protein] + phosphoenolpyruvate = N(pros)-phospho-L-histidyl-[protein] + pyruvate</text>
        <dbReference type="Rhea" id="RHEA:23880"/>
        <dbReference type="Rhea" id="RHEA-COMP:9745"/>
        <dbReference type="Rhea" id="RHEA-COMP:9746"/>
        <dbReference type="ChEBI" id="CHEBI:15361"/>
        <dbReference type="ChEBI" id="CHEBI:29979"/>
        <dbReference type="ChEBI" id="CHEBI:58702"/>
        <dbReference type="ChEBI" id="CHEBI:64837"/>
        <dbReference type="EC" id="2.7.3.9"/>
    </reaction>
</comment>
<dbReference type="EC" id="2.7.3.9" evidence="19"/>
<dbReference type="PROSITE" id="PS00369">
    <property type="entry name" value="PTS_HPR_HIS"/>
    <property type="match status" value="1"/>
</dbReference>
<comment type="subcellular location">
    <subcellularLocation>
        <location evidence="5">Cytoplasm</location>
    </subcellularLocation>
</comment>
<evidence type="ECO:0000256" key="6">
    <source>
        <dbReference type="ARBA" id="ARBA00007837"/>
    </source>
</evidence>
<feature type="region of interest" description="Disordered" evidence="16">
    <location>
        <begin position="247"/>
        <end position="266"/>
    </location>
</feature>
<dbReference type="SUPFAM" id="SSF51621">
    <property type="entry name" value="Phosphoenolpyruvate/pyruvate domain"/>
    <property type="match status" value="1"/>
</dbReference>
<dbReference type="RefSeq" id="WP_136935643.1">
    <property type="nucleotide sequence ID" value="NZ_SSMQ01000094.1"/>
</dbReference>
<evidence type="ECO:0000256" key="5">
    <source>
        <dbReference type="ARBA" id="ARBA00004496"/>
    </source>
</evidence>
<reference evidence="19 20" key="1">
    <citation type="submission" date="2019-04" db="EMBL/GenBank/DDBJ databases">
        <authorList>
            <person name="Li Y."/>
            <person name="Wang J."/>
        </authorList>
    </citation>
    <scope>NUCLEOTIDE SEQUENCE [LARGE SCALE GENOMIC DNA]</scope>
    <source>
        <strain evidence="19 20">DSM 14668</strain>
    </source>
</reference>
<dbReference type="PRINTS" id="PR00107">
    <property type="entry name" value="PHOSPHOCPHPR"/>
</dbReference>
<dbReference type="NCBIfam" id="TIGR02364">
    <property type="entry name" value="dha_pts"/>
    <property type="match status" value="1"/>
</dbReference>
<keyword evidence="10 19" id="KW-0808">Transferase</keyword>
<evidence type="ECO:0000256" key="2">
    <source>
        <dbReference type="ARBA" id="ARBA00001113"/>
    </source>
</evidence>
<evidence type="ECO:0000256" key="12">
    <source>
        <dbReference type="ARBA" id="ARBA00022723"/>
    </source>
</evidence>
<name>A0A4U1INZ7_9BACT</name>
<evidence type="ECO:0000313" key="19">
    <source>
        <dbReference type="EMBL" id="TKC95790.1"/>
    </source>
</evidence>
<dbReference type="Gene3D" id="3.20.20.60">
    <property type="entry name" value="Phosphoenolpyruvate-binding domains"/>
    <property type="match status" value="1"/>
</dbReference>
<keyword evidence="11" id="KW-0598">Phosphotransferase system</keyword>
<dbReference type="PRINTS" id="PR01736">
    <property type="entry name" value="PHPHTRNFRASE"/>
</dbReference>
<dbReference type="Proteomes" id="UP000309215">
    <property type="component" value="Unassembled WGS sequence"/>
</dbReference>
<evidence type="ECO:0000256" key="13">
    <source>
        <dbReference type="ARBA" id="ARBA00022777"/>
    </source>
</evidence>
<dbReference type="PROSITE" id="PS51096">
    <property type="entry name" value="PTS_EIIA_TYPE_4"/>
    <property type="match status" value="1"/>
</dbReference>
<feature type="domain" description="HPr" evidence="18">
    <location>
        <begin position="157"/>
        <end position="246"/>
    </location>
</feature>
<keyword evidence="14" id="KW-0460">Magnesium</keyword>
<dbReference type="InterPro" id="IPR036618">
    <property type="entry name" value="PtsI_HPr-bd_sf"/>
</dbReference>
<keyword evidence="8" id="KW-0963">Cytoplasm</keyword>
<evidence type="ECO:0000259" key="18">
    <source>
        <dbReference type="PROSITE" id="PS51350"/>
    </source>
</evidence>
<dbReference type="InterPro" id="IPR036637">
    <property type="entry name" value="Phosphohistidine_dom_sf"/>
</dbReference>
<dbReference type="Pfam" id="PF02896">
    <property type="entry name" value="PEP-utilizers_C"/>
    <property type="match status" value="1"/>
</dbReference>
<organism evidence="19 20">
    <name type="scientific">Polyangium fumosum</name>
    <dbReference type="NCBI Taxonomy" id="889272"/>
    <lineage>
        <taxon>Bacteria</taxon>
        <taxon>Pseudomonadati</taxon>
        <taxon>Myxococcota</taxon>
        <taxon>Polyangia</taxon>
        <taxon>Polyangiales</taxon>
        <taxon>Polyangiaceae</taxon>
        <taxon>Polyangium</taxon>
    </lineage>
</organism>
<keyword evidence="7" id="KW-0813">Transport</keyword>
<dbReference type="Pfam" id="PF00381">
    <property type="entry name" value="PTS-HPr"/>
    <property type="match status" value="1"/>
</dbReference>
<comment type="function">
    <text evidence="4">Component of the dihydroxyacetone kinase complex, which is responsible for the phosphoenolpyruvate (PEP)-dependent phosphorylation of dihydroxyacetone. DhaM serves as the phosphoryl donor. Is phosphorylated by phosphoenolpyruvate in an EI- and HPr-dependent reaction, and a phosphorelay system on histidine residues finally leads to phosphoryl transfer to DhaL and dihydroxyacetone.</text>
</comment>
<dbReference type="Gene3D" id="1.10.274.10">
    <property type="entry name" value="PtsI, HPr-binding domain"/>
    <property type="match status" value="1"/>
</dbReference>
<dbReference type="InterPro" id="IPR008279">
    <property type="entry name" value="PEP-util_enz_mobile_dom"/>
</dbReference>
<dbReference type="InterPro" id="IPR036662">
    <property type="entry name" value="PTS_EIIA_man-typ_sf"/>
</dbReference>
<dbReference type="PANTHER" id="PTHR46244:SF6">
    <property type="entry name" value="PHOSPHOENOLPYRUVATE-PROTEIN PHOSPHOTRANSFERASE"/>
    <property type="match status" value="1"/>
</dbReference>
<dbReference type="AlphaFoldDB" id="A0A4U1INZ7"/>
<dbReference type="Gene3D" id="3.30.1340.10">
    <property type="entry name" value="HPr-like"/>
    <property type="match status" value="1"/>
</dbReference>